<keyword evidence="1" id="KW-0677">Repeat</keyword>
<evidence type="ECO:0000259" key="4">
    <source>
        <dbReference type="Pfam" id="PF13231"/>
    </source>
</evidence>
<dbReference type="CDD" id="cd05819">
    <property type="entry name" value="NHL"/>
    <property type="match status" value="1"/>
</dbReference>
<feature type="transmembrane region" description="Helical" evidence="3">
    <location>
        <begin position="502"/>
        <end position="524"/>
    </location>
</feature>
<feature type="transmembrane region" description="Helical" evidence="3">
    <location>
        <begin position="530"/>
        <end position="552"/>
    </location>
</feature>
<gene>
    <name evidence="5" type="ordered locus">Cagg_3475</name>
</gene>
<dbReference type="PANTHER" id="PTHR41710">
    <property type="entry name" value="GLYCOSYL TRANSFERASE, FAMILY 39"/>
    <property type="match status" value="1"/>
</dbReference>
<feature type="transmembrane region" description="Helical" evidence="3">
    <location>
        <begin position="288"/>
        <end position="305"/>
    </location>
</feature>
<feature type="transmembrane region" description="Helical" evidence="3">
    <location>
        <begin position="444"/>
        <end position="463"/>
    </location>
</feature>
<feature type="transmembrane region" description="Helical" evidence="3">
    <location>
        <begin position="325"/>
        <end position="348"/>
    </location>
</feature>
<accession>B8G940</accession>
<dbReference type="NCBIfam" id="TIGR03663">
    <property type="entry name" value="flippase activity-associated protein Agl23"/>
    <property type="match status" value="1"/>
</dbReference>
<dbReference type="PROSITE" id="PS51125">
    <property type="entry name" value="NHL"/>
    <property type="match status" value="4"/>
</dbReference>
<evidence type="ECO:0000256" key="3">
    <source>
        <dbReference type="SAM" id="Phobius"/>
    </source>
</evidence>
<evidence type="ECO:0000313" key="5">
    <source>
        <dbReference type="EMBL" id="ACL26315.1"/>
    </source>
</evidence>
<feature type="transmembrane region" description="Helical" evidence="3">
    <location>
        <begin position="113"/>
        <end position="130"/>
    </location>
</feature>
<reference evidence="5" key="1">
    <citation type="submission" date="2008-12" db="EMBL/GenBank/DDBJ databases">
        <title>Complete sequence of Chloroflexus aggregans DSM 9485.</title>
        <authorList>
            <consortium name="US DOE Joint Genome Institute"/>
            <person name="Lucas S."/>
            <person name="Copeland A."/>
            <person name="Lapidus A."/>
            <person name="Glavina del Rio T."/>
            <person name="Dalin E."/>
            <person name="Tice H."/>
            <person name="Pitluck S."/>
            <person name="Foster B."/>
            <person name="Larimer F."/>
            <person name="Land M."/>
            <person name="Hauser L."/>
            <person name="Kyrpides N."/>
            <person name="Mikhailova N."/>
            <person name="Bryant D."/>
            <person name="Richardson P."/>
        </authorList>
    </citation>
    <scope>NUCLEOTIDE SEQUENCE</scope>
    <source>
        <strain evidence="5">DSM 9485</strain>
    </source>
</reference>
<dbReference type="Proteomes" id="UP000002508">
    <property type="component" value="Chromosome"/>
</dbReference>
<dbReference type="EMBL" id="CP001337">
    <property type="protein sequence ID" value="ACL26315.1"/>
    <property type="molecule type" value="Genomic_DNA"/>
</dbReference>
<sequence>MGNEKVHVGLIETLIGIGMAVQTLTTETVLDRRLRAGWLRWETALYTLIVIASVLAHLWGLERMALHHDESIHAWSSWRLYSGAGSFSCWNGLDENGNARGGLFHETYCYDPVYHGPSLYFLTALIYFLFGDGDAQARLPMALAGIGLVMSAWWLRPYLGRAGALIAAVLLGFSPSLLYYTRFARHDGLMVLWELWMVIGALRWIDSGQRQWLYLTAVGLALAIATHELYYILLFIFGVFVLMRLLAESRFARYQNIVLPVIIGICVVLMIVNPPLPFGRGLYIGEKAFLVASALTLAWLCQRLWPPEPILIPRLQHLWRSERSVLWTALAVLGGIYLVLFTSFFTYLPGAIDGISAGLIYWLGSQQEYARGDQPWYYYLILLPLYEPLAVLSGIGVVVAMIVAVVRRWRAGRTVPPPVADAATSDMDDVDVAARLNVAKPWPLYPLLVVFWFFTAIIIFSWAGEKMPWLVTHMALPGNLLAAWVISRLSDMIQREQTSARIWLVPLLVILLLVAVGVTFWRLGSGGTTAFLQAIVPLAIVFGLIYALLTLIGQLGIRRTSAAIGLTVAALLAMYTIRATWLVVYDHPDVPVEPLIYTQTAPDVPRYAADIRDLAINLTRGNRSPQDTTGGLTMPIILDGGDRTAEGSLAWPLQWYLRDFKSIVWVNGSELGRVPSVEQLTVTMPDGSRDLAPMVMLYRPYVTDRLRNILRESYVQPYGTAGVFNWWFPEGNKCAPQSPGYKKFYYSTWSAAAAQAACGRDLSGELHGPFDVLLWPLQRENWPALGRYLLFRQLPDPLVPGAREVEVWLRRDLAGGVGQTMTATTTPTLRLAALAEIRLSSGGNGATGIAFDRQGNIYVADTLNHRIEVFAADGTPIRTIGTQGNALDQFYEPRGLAFDAQGNLYVADTWNARIVKYSPDLRPMTSWGGGDLDLGDGRRATITEGDPARNAAAPLGFFGPRGVAVDAAGNVYIADTGNKRIVVTDSNGTFLYQFGGAGSAPGQFNEPTSLAFDAAGNLYVADTWNGRVQVFTRTADGRIDPTPLTTWPVAGWQPNTYDDPMLAVSPDGMVYVAVPARQYILVASTGGEALLQWTGFGRDGVPITSPSGLAVATNGSIWVVDRLGGRAARFALPALAPTQP</sequence>
<dbReference type="Gene3D" id="2.120.10.30">
    <property type="entry name" value="TolB, C-terminal domain"/>
    <property type="match status" value="2"/>
</dbReference>
<dbReference type="SMART" id="SM00135">
    <property type="entry name" value="LY"/>
    <property type="match status" value="2"/>
</dbReference>
<feature type="transmembrane region" description="Helical" evidence="3">
    <location>
        <begin position="44"/>
        <end position="61"/>
    </location>
</feature>
<dbReference type="PANTHER" id="PTHR41710:SF2">
    <property type="entry name" value="GLYCOSYL TRANSFERASE FAMILY 39_83 DOMAIN-CONTAINING PROTEIN"/>
    <property type="match status" value="1"/>
</dbReference>
<dbReference type="Pfam" id="PF01436">
    <property type="entry name" value="NHL"/>
    <property type="match status" value="4"/>
</dbReference>
<feature type="transmembrane region" description="Helical" evidence="3">
    <location>
        <begin position="162"/>
        <end position="181"/>
    </location>
</feature>
<feature type="transmembrane region" description="Helical" evidence="3">
    <location>
        <begin position="137"/>
        <end position="156"/>
    </location>
</feature>
<keyword evidence="3" id="KW-0472">Membrane</keyword>
<evidence type="ECO:0000256" key="2">
    <source>
        <dbReference type="PROSITE-ProRule" id="PRU00504"/>
    </source>
</evidence>
<dbReference type="InterPro" id="IPR000033">
    <property type="entry name" value="LDLR_classB_rpt"/>
</dbReference>
<dbReference type="InterPro" id="IPR019962">
    <property type="entry name" value="CHP03663"/>
</dbReference>
<evidence type="ECO:0000313" key="6">
    <source>
        <dbReference type="Proteomes" id="UP000002508"/>
    </source>
</evidence>
<dbReference type="eggNOG" id="COG4745">
    <property type="taxonomic scope" value="Bacteria"/>
</dbReference>
<dbReference type="Pfam" id="PF13231">
    <property type="entry name" value="PMT_2"/>
    <property type="match status" value="1"/>
</dbReference>
<keyword evidence="3" id="KW-0812">Transmembrane</keyword>
<feature type="transmembrane region" description="Helical" evidence="3">
    <location>
        <begin position="188"/>
        <end position="206"/>
    </location>
</feature>
<name>B8G940_CHLAD</name>
<dbReference type="KEGG" id="cag:Cagg_3475"/>
<keyword evidence="6" id="KW-1185">Reference proteome</keyword>
<feature type="domain" description="Glycosyltransferase RgtA/B/C/D-like" evidence="4">
    <location>
        <begin position="115"/>
        <end position="276"/>
    </location>
</feature>
<dbReference type="InterPro" id="IPR001258">
    <property type="entry name" value="NHL_repeat"/>
</dbReference>
<keyword evidence="3" id="KW-1133">Transmembrane helix</keyword>
<feature type="transmembrane region" description="Helical" evidence="3">
    <location>
        <begin position="376"/>
        <end position="406"/>
    </location>
</feature>
<feature type="transmembrane region" description="Helical" evidence="3">
    <location>
        <begin position="257"/>
        <end position="276"/>
    </location>
</feature>
<feature type="repeat" description="NHL" evidence="2">
    <location>
        <begin position="991"/>
        <end position="1034"/>
    </location>
</feature>
<feature type="transmembrane region" description="Helical" evidence="3">
    <location>
        <begin position="469"/>
        <end position="490"/>
    </location>
</feature>
<protein>
    <submittedName>
        <fullName evidence="5">NHL repeat protein</fullName>
    </submittedName>
</protein>
<organism evidence="5 6">
    <name type="scientific">Chloroflexus aggregans (strain MD-66 / DSM 9485)</name>
    <dbReference type="NCBI Taxonomy" id="326427"/>
    <lineage>
        <taxon>Bacteria</taxon>
        <taxon>Bacillati</taxon>
        <taxon>Chloroflexota</taxon>
        <taxon>Chloroflexia</taxon>
        <taxon>Chloroflexales</taxon>
        <taxon>Chloroflexineae</taxon>
        <taxon>Chloroflexaceae</taxon>
        <taxon>Chloroflexus</taxon>
    </lineage>
</organism>
<proteinExistence type="predicted"/>
<feature type="repeat" description="NHL" evidence="2">
    <location>
        <begin position="889"/>
        <end position="920"/>
    </location>
</feature>
<dbReference type="AlphaFoldDB" id="B8G940"/>
<dbReference type="SUPFAM" id="SSF63829">
    <property type="entry name" value="Calcium-dependent phosphotriesterase"/>
    <property type="match status" value="1"/>
</dbReference>
<dbReference type="HOGENOM" id="CLU_280151_0_0_0"/>
<feature type="transmembrane region" description="Helical" evidence="3">
    <location>
        <begin position="212"/>
        <end position="245"/>
    </location>
</feature>
<dbReference type="eggNOG" id="COG3391">
    <property type="taxonomic scope" value="Bacteria"/>
</dbReference>
<dbReference type="InterPro" id="IPR011042">
    <property type="entry name" value="6-blade_b-propeller_TolB-like"/>
</dbReference>
<feature type="repeat" description="NHL" evidence="2">
    <location>
        <begin position="844"/>
        <end position="873"/>
    </location>
</feature>
<dbReference type="STRING" id="326427.Cagg_3475"/>
<evidence type="ECO:0000256" key="1">
    <source>
        <dbReference type="ARBA" id="ARBA00022737"/>
    </source>
</evidence>
<feature type="repeat" description="NHL" evidence="2">
    <location>
        <begin position="957"/>
        <end position="987"/>
    </location>
</feature>
<feature type="transmembrane region" description="Helical" evidence="3">
    <location>
        <begin position="564"/>
        <end position="584"/>
    </location>
</feature>
<dbReference type="InterPro" id="IPR038731">
    <property type="entry name" value="RgtA/B/C-like"/>
</dbReference>